<dbReference type="GO" id="GO:0005634">
    <property type="term" value="C:nucleus"/>
    <property type="evidence" value="ECO:0007669"/>
    <property type="project" value="UniProtKB-SubCell"/>
</dbReference>
<evidence type="ECO:0000256" key="7">
    <source>
        <dbReference type="SAM" id="MobiDB-lite"/>
    </source>
</evidence>
<evidence type="ECO:0000256" key="6">
    <source>
        <dbReference type="PROSITE-ProRule" id="PRU00176"/>
    </source>
</evidence>
<keyword evidence="2" id="KW-0507">mRNA processing</keyword>
<dbReference type="PANTHER" id="PTHR48028:SF4">
    <property type="entry name" value="SC35-LIKE SPLICING FACTOR"/>
    <property type="match status" value="1"/>
</dbReference>
<dbReference type="InterPro" id="IPR000504">
    <property type="entry name" value="RRM_dom"/>
</dbReference>
<feature type="region of interest" description="Disordered" evidence="7">
    <location>
        <begin position="69"/>
        <end position="144"/>
    </location>
</feature>
<evidence type="ECO:0000256" key="2">
    <source>
        <dbReference type="ARBA" id="ARBA00022664"/>
    </source>
</evidence>
<feature type="compositionally biased region" description="Basic and acidic residues" evidence="7">
    <location>
        <begin position="117"/>
        <end position="144"/>
    </location>
</feature>
<keyword evidence="3 6" id="KW-0694">RNA-binding</keyword>
<dbReference type="InterPro" id="IPR012677">
    <property type="entry name" value="Nucleotide-bd_a/b_plait_sf"/>
</dbReference>
<dbReference type="Gene3D" id="3.30.70.330">
    <property type="match status" value="1"/>
</dbReference>
<evidence type="ECO:0000313" key="9">
    <source>
        <dbReference type="EMBL" id="CAI5733800.1"/>
    </source>
</evidence>
<dbReference type="GO" id="GO:0003723">
    <property type="term" value="F:RNA binding"/>
    <property type="evidence" value="ECO:0007669"/>
    <property type="project" value="UniProtKB-UniRule"/>
</dbReference>
<evidence type="ECO:0000256" key="4">
    <source>
        <dbReference type="ARBA" id="ARBA00023187"/>
    </source>
</evidence>
<evidence type="ECO:0000313" key="10">
    <source>
        <dbReference type="Proteomes" id="UP001159659"/>
    </source>
</evidence>
<dbReference type="AlphaFoldDB" id="A0AAV0UD75"/>
<evidence type="ECO:0000256" key="5">
    <source>
        <dbReference type="ARBA" id="ARBA00023242"/>
    </source>
</evidence>
<accession>A0AAV0UD75</accession>
<keyword evidence="4" id="KW-0508">mRNA splicing</keyword>
<protein>
    <recommendedName>
        <fullName evidence="8">RRM domain-containing protein</fullName>
    </recommendedName>
</protein>
<dbReference type="CDD" id="cd00590">
    <property type="entry name" value="RRM_SF"/>
    <property type="match status" value="1"/>
</dbReference>
<dbReference type="InterPro" id="IPR035979">
    <property type="entry name" value="RBD_domain_sf"/>
</dbReference>
<dbReference type="SUPFAM" id="SSF54928">
    <property type="entry name" value="RNA-binding domain, RBD"/>
    <property type="match status" value="1"/>
</dbReference>
<dbReference type="GO" id="GO:0006397">
    <property type="term" value="P:mRNA processing"/>
    <property type="evidence" value="ECO:0007669"/>
    <property type="project" value="UniProtKB-KW"/>
</dbReference>
<evidence type="ECO:0000256" key="1">
    <source>
        <dbReference type="ARBA" id="ARBA00004123"/>
    </source>
</evidence>
<dbReference type="PANTHER" id="PTHR48028">
    <property type="entry name" value="GLYCINE-RICH RNA-BINDING PROTEIN RZ1A"/>
    <property type="match status" value="1"/>
</dbReference>
<dbReference type="EMBL" id="CANTFK010000943">
    <property type="protein sequence ID" value="CAI5733800.1"/>
    <property type="molecule type" value="Genomic_DNA"/>
</dbReference>
<evidence type="ECO:0000259" key="8">
    <source>
        <dbReference type="PROSITE" id="PS50102"/>
    </source>
</evidence>
<organism evidence="9 10">
    <name type="scientific">Peronospora farinosa</name>
    <dbReference type="NCBI Taxonomy" id="134698"/>
    <lineage>
        <taxon>Eukaryota</taxon>
        <taxon>Sar</taxon>
        <taxon>Stramenopiles</taxon>
        <taxon>Oomycota</taxon>
        <taxon>Peronosporomycetes</taxon>
        <taxon>Peronosporales</taxon>
        <taxon>Peronosporaceae</taxon>
        <taxon>Peronospora</taxon>
    </lineage>
</organism>
<dbReference type="InterPro" id="IPR051106">
    <property type="entry name" value="RNA-bind/splicing_reg"/>
</dbReference>
<evidence type="ECO:0000256" key="3">
    <source>
        <dbReference type="ARBA" id="ARBA00022884"/>
    </source>
</evidence>
<dbReference type="GO" id="GO:0008380">
    <property type="term" value="P:RNA splicing"/>
    <property type="evidence" value="ECO:0007669"/>
    <property type="project" value="UniProtKB-KW"/>
</dbReference>
<name>A0AAV0UD75_9STRA</name>
<comment type="subcellular location">
    <subcellularLocation>
        <location evidence="1">Nucleus</location>
    </subcellularLocation>
</comment>
<keyword evidence="5" id="KW-0539">Nucleus</keyword>
<dbReference type="PROSITE" id="PS50102">
    <property type="entry name" value="RRM"/>
    <property type="match status" value="1"/>
</dbReference>
<dbReference type="Proteomes" id="UP001159659">
    <property type="component" value="Unassembled WGS sequence"/>
</dbReference>
<comment type="caution">
    <text evidence="9">The sequence shown here is derived from an EMBL/GenBank/DDBJ whole genome shotgun (WGS) entry which is preliminary data.</text>
</comment>
<dbReference type="SMART" id="SM00360">
    <property type="entry name" value="RRM"/>
    <property type="match status" value="1"/>
</dbReference>
<feature type="domain" description="RRM" evidence="8">
    <location>
        <begin position="2"/>
        <end position="74"/>
    </location>
</feature>
<dbReference type="Pfam" id="PF00076">
    <property type="entry name" value="RRM_1"/>
    <property type="match status" value="1"/>
</dbReference>
<proteinExistence type="predicted"/>
<sequence length="144" mass="16221">MYSLFIRDLPPQTRENDLHELFKGYGSIAGVNVVLQRNFAFVDYYEQESMRAALAETKEFKLFNKVLQVTERGDRKEGQRSGFRGNDSRGRGRGHGPKSGRGDRKERSGDDAPPSSKGERRDGSRREKTGSRRGGKVDGTPRAE</sequence>
<gene>
    <name evidence="9" type="ORF">PFR002_LOCUS7296</name>
</gene>
<feature type="compositionally biased region" description="Basic and acidic residues" evidence="7">
    <location>
        <begin position="100"/>
        <end position="110"/>
    </location>
</feature>
<reference evidence="9" key="1">
    <citation type="submission" date="2022-12" db="EMBL/GenBank/DDBJ databases">
        <authorList>
            <person name="Webb A."/>
        </authorList>
    </citation>
    <scope>NUCLEOTIDE SEQUENCE</scope>
    <source>
        <strain evidence="9">Pf2</strain>
    </source>
</reference>